<dbReference type="EMBL" id="LBWB01000019">
    <property type="protein sequence ID" value="KKQ99969.1"/>
    <property type="molecule type" value="Genomic_DNA"/>
</dbReference>
<dbReference type="AlphaFoldDB" id="A0A0G0PP76"/>
<evidence type="ECO:0000313" key="1">
    <source>
        <dbReference type="EMBL" id="KKQ99969.1"/>
    </source>
</evidence>
<reference evidence="1 2" key="1">
    <citation type="journal article" date="2015" name="Nature">
        <title>rRNA introns, odd ribosomes, and small enigmatic genomes across a large radiation of phyla.</title>
        <authorList>
            <person name="Brown C.T."/>
            <person name="Hug L.A."/>
            <person name="Thomas B.C."/>
            <person name="Sharon I."/>
            <person name="Castelle C.J."/>
            <person name="Singh A."/>
            <person name="Wilkins M.J."/>
            <person name="Williams K.H."/>
            <person name="Banfield J.F."/>
        </authorList>
    </citation>
    <scope>NUCLEOTIDE SEQUENCE [LARGE SCALE GENOMIC DNA]</scope>
</reference>
<comment type="caution">
    <text evidence="1">The sequence shown here is derived from an EMBL/GenBank/DDBJ whole genome shotgun (WGS) entry which is preliminary data.</text>
</comment>
<protein>
    <submittedName>
        <fullName evidence="1">Uncharacterized protein</fullName>
    </submittedName>
</protein>
<name>A0A0G0PP76_9BACT</name>
<dbReference type="Proteomes" id="UP000033881">
    <property type="component" value="Unassembled WGS sequence"/>
</dbReference>
<proteinExistence type="predicted"/>
<gene>
    <name evidence="1" type="ORF">UT24_C0019G0009</name>
</gene>
<sequence>MSIELAGDLLLSKKRIEQLEKCLRSAWQKTDDEEIKNLIEENFMREEIEKWQNDNS</sequence>
<evidence type="ECO:0000313" key="2">
    <source>
        <dbReference type="Proteomes" id="UP000033881"/>
    </source>
</evidence>
<organism evidence="1 2">
    <name type="scientific">Candidatus Woesebacteria bacterium GW2011_GWB1_39_12</name>
    <dbReference type="NCBI Taxonomy" id="1618574"/>
    <lineage>
        <taxon>Bacteria</taxon>
        <taxon>Candidatus Woeseibacteriota</taxon>
    </lineage>
</organism>
<accession>A0A0G0PP76</accession>